<sequence>MPVPTAVGLGIGLFSLVLGVPAYLLGYREMLVISGSGPAALLLAAIWVVRRPLVTASIDVLPGRVQVGQPAEARIEVRNRSRRPSPRFDIWVTPDRCVRLKLAAAETRAVNIDLPTQRRGVFTVGPVNVLRSDPLGLLRRAQSAGDSTTLTVRPTLLPLPLGVDARRPDTEASEPEPAPSGVSFRDVRDYELGDDVRRIHWPSSLRTDRLVVRLHDDPENSTLMVLLDTHRGSYAGCVDPEAAFEDAVRLAASCVAAASRSGRDCRLVTSAGLTVDSRSVRQFRAVALDALATVETTTENALPYLLTRLAGPPDETLYLVTGDGLPAALQRRLTGARRRYAVLRLGSPHDDVLVLSTRSAIVSATSAGNAVRSWAALERSKRSRR</sequence>
<keyword evidence="2" id="KW-0472">Membrane</keyword>
<dbReference type="InterPro" id="IPR002881">
    <property type="entry name" value="DUF58"/>
</dbReference>
<dbReference type="EMBL" id="JAEACQ010000154">
    <property type="protein sequence ID" value="MBL7626982.1"/>
    <property type="molecule type" value="Genomic_DNA"/>
</dbReference>
<dbReference type="PANTHER" id="PTHR34351:SF1">
    <property type="entry name" value="SLR1927 PROTEIN"/>
    <property type="match status" value="1"/>
</dbReference>
<organism evidence="4 5">
    <name type="scientific">Frankia nepalensis</name>
    <dbReference type="NCBI Taxonomy" id="1836974"/>
    <lineage>
        <taxon>Bacteria</taxon>
        <taxon>Bacillati</taxon>
        <taxon>Actinomycetota</taxon>
        <taxon>Actinomycetes</taxon>
        <taxon>Frankiales</taxon>
        <taxon>Frankiaceae</taxon>
        <taxon>Frankia</taxon>
    </lineage>
</organism>
<name>A0A937RBW8_9ACTN</name>
<evidence type="ECO:0000259" key="3">
    <source>
        <dbReference type="Pfam" id="PF01882"/>
    </source>
</evidence>
<accession>A0A937RBW8</accession>
<feature type="transmembrane region" description="Helical" evidence="2">
    <location>
        <begin position="6"/>
        <end position="24"/>
    </location>
</feature>
<evidence type="ECO:0000313" key="5">
    <source>
        <dbReference type="Proteomes" id="UP000604475"/>
    </source>
</evidence>
<comment type="caution">
    <text evidence="4">The sequence shown here is derived from an EMBL/GenBank/DDBJ whole genome shotgun (WGS) entry which is preliminary data.</text>
</comment>
<reference evidence="4" key="1">
    <citation type="submission" date="2020-12" db="EMBL/GenBank/DDBJ databases">
        <title>Genomic characterization of non-nitrogen-fixing Frankia strains.</title>
        <authorList>
            <person name="Carlos-Shanley C."/>
            <person name="Guerra T."/>
            <person name="Hahn D."/>
        </authorList>
    </citation>
    <scope>NUCLEOTIDE SEQUENCE</scope>
    <source>
        <strain evidence="4">CN6</strain>
    </source>
</reference>
<keyword evidence="2" id="KW-0812">Transmembrane</keyword>
<evidence type="ECO:0000256" key="1">
    <source>
        <dbReference type="SAM" id="MobiDB-lite"/>
    </source>
</evidence>
<dbReference type="PANTHER" id="PTHR34351">
    <property type="entry name" value="SLR1927 PROTEIN-RELATED"/>
    <property type="match status" value="1"/>
</dbReference>
<dbReference type="AlphaFoldDB" id="A0A937RBW8"/>
<evidence type="ECO:0000256" key="2">
    <source>
        <dbReference type="SAM" id="Phobius"/>
    </source>
</evidence>
<evidence type="ECO:0000313" key="4">
    <source>
        <dbReference type="EMBL" id="MBL7626982.1"/>
    </source>
</evidence>
<gene>
    <name evidence="4" type="ORF">I7412_07345</name>
</gene>
<protein>
    <submittedName>
        <fullName evidence="4">DUF58 domain-containing protein</fullName>
    </submittedName>
</protein>
<feature type="domain" description="DUF58" evidence="3">
    <location>
        <begin position="186"/>
        <end position="342"/>
    </location>
</feature>
<dbReference type="RefSeq" id="WP_203000101.1">
    <property type="nucleotide sequence ID" value="NZ_JADWYU010000204.1"/>
</dbReference>
<feature type="region of interest" description="Disordered" evidence="1">
    <location>
        <begin position="161"/>
        <end position="184"/>
    </location>
</feature>
<dbReference type="Pfam" id="PF01882">
    <property type="entry name" value="DUF58"/>
    <property type="match status" value="1"/>
</dbReference>
<dbReference type="Proteomes" id="UP000604475">
    <property type="component" value="Unassembled WGS sequence"/>
</dbReference>
<keyword evidence="2" id="KW-1133">Transmembrane helix</keyword>
<feature type="transmembrane region" description="Helical" evidence="2">
    <location>
        <begin position="31"/>
        <end position="49"/>
    </location>
</feature>
<keyword evidence="5" id="KW-1185">Reference proteome</keyword>
<proteinExistence type="predicted"/>